<accession>A0A832DRD2</accession>
<name>A0A832DRD2_9AQUI</name>
<dbReference type="EMBL" id="DSFC01000015">
    <property type="protein sequence ID" value="HEV08826.1"/>
    <property type="molecule type" value="Genomic_DNA"/>
</dbReference>
<gene>
    <name evidence="1" type="ORF">ENO34_00320</name>
</gene>
<dbReference type="AlphaFoldDB" id="A0A832DRD2"/>
<dbReference type="Proteomes" id="UP000885621">
    <property type="component" value="Unassembled WGS sequence"/>
</dbReference>
<comment type="caution">
    <text evidence="1">The sequence shown here is derived from an EMBL/GenBank/DDBJ whole genome shotgun (WGS) entry which is preliminary data.</text>
</comment>
<proteinExistence type="predicted"/>
<sequence>MKIVSYTDSRVRIMFDNLLEKNEFKTNIANLSGIKEVKEVGNSLTLIYEPKSQFAYFLKAFIKPSLEYKSKKMFEKLDKEDYHYYISLLIKNDLVKALWSISLLGFKRGFLTFTICTLGISRYLKNKF</sequence>
<evidence type="ECO:0000313" key="1">
    <source>
        <dbReference type="EMBL" id="HEV08826.1"/>
    </source>
</evidence>
<organism evidence="1">
    <name type="scientific">Sulfurihydrogenibium azorense</name>
    <dbReference type="NCBI Taxonomy" id="309806"/>
    <lineage>
        <taxon>Bacteria</taxon>
        <taxon>Pseudomonadati</taxon>
        <taxon>Aquificota</taxon>
        <taxon>Aquificia</taxon>
        <taxon>Aquificales</taxon>
        <taxon>Hydrogenothermaceae</taxon>
        <taxon>Sulfurihydrogenibium</taxon>
    </lineage>
</organism>
<reference evidence="1" key="1">
    <citation type="journal article" date="2020" name="mSystems">
        <title>Genome- and Community-Level Interaction Insights into Carbon Utilization and Element Cycling Functions of Hydrothermarchaeota in Hydrothermal Sediment.</title>
        <authorList>
            <person name="Zhou Z."/>
            <person name="Liu Y."/>
            <person name="Xu W."/>
            <person name="Pan J."/>
            <person name="Luo Z.H."/>
            <person name="Li M."/>
        </authorList>
    </citation>
    <scope>NUCLEOTIDE SEQUENCE [LARGE SCALE GENOMIC DNA]</scope>
    <source>
        <strain evidence="1">SpSt-1257</strain>
    </source>
</reference>
<protein>
    <submittedName>
        <fullName evidence="1">Uncharacterized protein</fullName>
    </submittedName>
</protein>